<reference evidence="3 4" key="1">
    <citation type="journal article" date="2015" name="Proc. Natl. Acad. Sci. U.S.A.">
        <title>The resurrection genome of Boea hygrometrica: A blueprint for survival of dehydration.</title>
        <authorList>
            <person name="Xiao L."/>
            <person name="Yang G."/>
            <person name="Zhang L."/>
            <person name="Yang X."/>
            <person name="Zhao S."/>
            <person name="Ji Z."/>
            <person name="Zhou Q."/>
            <person name="Hu M."/>
            <person name="Wang Y."/>
            <person name="Chen M."/>
            <person name="Xu Y."/>
            <person name="Jin H."/>
            <person name="Xiao X."/>
            <person name="Hu G."/>
            <person name="Bao F."/>
            <person name="Hu Y."/>
            <person name="Wan P."/>
            <person name="Li L."/>
            <person name="Deng X."/>
            <person name="Kuang T."/>
            <person name="Xiang C."/>
            <person name="Zhu J.K."/>
            <person name="Oliver M.J."/>
            <person name="He Y."/>
        </authorList>
    </citation>
    <scope>NUCLEOTIDE SEQUENCE [LARGE SCALE GENOMIC DNA]</scope>
    <source>
        <strain evidence="4">cv. XS01</strain>
    </source>
</reference>
<sequence length="276" mass="30968">MTSDYNIINADDPFGRVLISRLRSKNTKLYTYGLKNTADFYPENMQYHIDHTVYTLRTPTESIQIRVNLPGEIYVYNSLAAIAAAYSNQISLEQIAEGINSVRRISGRLEVVYEDEDNRIIVDFAHTEDALEKTIKTVRAFTKGRVILVFGVYADDSEQGRAKRKGMARVASLHADLSVITTDNPKEHDNRVIIQGIEEGMRIYDGAYEAVVDRREAIELAINSSSPGDVILIAGKGHETSQVIGKDSIPFNDAEIVKQIQANRNKELVIKSNYLV</sequence>
<feature type="domain" description="Mur ligase C-terminal" evidence="1">
    <location>
        <begin position="107"/>
        <end position="237"/>
    </location>
</feature>
<name>A0A2Z6ZXE8_9LAMI</name>
<dbReference type="Pfam" id="PF08245">
    <property type="entry name" value="Mur_ligase_M"/>
    <property type="match status" value="1"/>
</dbReference>
<dbReference type="OrthoDB" id="533138at2759"/>
<dbReference type="Proteomes" id="UP000250235">
    <property type="component" value="Unassembled WGS sequence"/>
</dbReference>
<keyword evidence="4" id="KW-1185">Reference proteome</keyword>
<dbReference type="SUPFAM" id="SSF53244">
    <property type="entry name" value="MurD-like peptide ligases, peptide-binding domain"/>
    <property type="match status" value="1"/>
</dbReference>
<dbReference type="InterPro" id="IPR004101">
    <property type="entry name" value="Mur_ligase_C"/>
</dbReference>
<dbReference type="PANTHER" id="PTHR23135">
    <property type="entry name" value="MUR LIGASE FAMILY MEMBER"/>
    <property type="match status" value="1"/>
</dbReference>
<evidence type="ECO:0000313" key="4">
    <source>
        <dbReference type="Proteomes" id="UP000250235"/>
    </source>
</evidence>
<evidence type="ECO:0000259" key="2">
    <source>
        <dbReference type="Pfam" id="PF08245"/>
    </source>
</evidence>
<dbReference type="GO" id="GO:0016881">
    <property type="term" value="F:acid-amino acid ligase activity"/>
    <property type="evidence" value="ECO:0007669"/>
    <property type="project" value="InterPro"/>
</dbReference>
<gene>
    <name evidence="3" type="ORF">F511_45098</name>
</gene>
<evidence type="ECO:0000259" key="1">
    <source>
        <dbReference type="Pfam" id="PF02875"/>
    </source>
</evidence>
<evidence type="ECO:0000313" key="3">
    <source>
        <dbReference type="EMBL" id="KZV13741.1"/>
    </source>
</evidence>
<dbReference type="PANTHER" id="PTHR23135:SF4">
    <property type="entry name" value="UDP-N-ACETYLMURAMOYL-L-ALANYL-D-GLUTAMATE--2,6-DIAMINOPIMELATE LIGASE MURE HOMOLOG, CHLOROPLASTIC"/>
    <property type="match status" value="1"/>
</dbReference>
<dbReference type="SUPFAM" id="SSF53623">
    <property type="entry name" value="MurD-like peptide ligases, catalytic domain"/>
    <property type="match status" value="1"/>
</dbReference>
<protein>
    <submittedName>
        <fullName evidence="3">Uncharacterized protein</fullName>
    </submittedName>
</protein>
<dbReference type="InterPro" id="IPR036615">
    <property type="entry name" value="Mur_ligase_C_dom_sf"/>
</dbReference>
<proteinExistence type="predicted"/>
<dbReference type="Pfam" id="PF02875">
    <property type="entry name" value="Mur_ligase_C"/>
    <property type="match status" value="1"/>
</dbReference>
<dbReference type="EMBL" id="KV027205">
    <property type="protein sequence ID" value="KZV13741.1"/>
    <property type="molecule type" value="Genomic_DNA"/>
</dbReference>
<dbReference type="GO" id="GO:0005524">
    <property type="term" value="F:ATP binding"/>
    <property type="evidence" value="ECO:0007669"/>
    <property type="project" value="InterPro"/>
</dbReference>
<dbReference type="InterPro" id="IPR013221">
    <property type="entry name" value="Mur_ligase_cen"/>
</dbReference>
<dbReference type="Gene3D" id="3.90.190.20">
    <property type="entry name" value="Mur ligase, C-terminal domain"/>
    <property type="match status" value="1"/>
</dbReference>
<dbReference type="InterPro" id="IPR036565">
    <property type="entry name" value="Mur-like_cat_sf"/>
</dbReference>
<feature type="domain" description="Mur ligase central" evidence="2">
    <location>
        <begin position="4"/>
        <end position="85"/>
    </location>
</feature>
<dbReference type="Gene3D" id="3.40.1190.10">
    <property type="entry name" value="Mur-like, catalytic domain"/>
    <property type="match status" value="1"/>
</dbReference>
<organism evidence="3 4">
    <name type="scientific">Dorcoceras hygrometricum</name>
    <dbReference type="NCBI Taxonomy" id="472368"/>
    <lineage>
        <taxon>Eukaryota</taxon>
        <taxon>Viridiplantae</taxon>
        <taxon>Streptophyta</taxon>
        <taxon>Embryophyta</taxon>
        <taxon>Tracheophyta</taxon>
        <taxon>Spermatophyta</taxon>
        <taxon>Magnoliopsida</taxon>
        <taxon>eudicotyledons</taxon>
        <taxon>Gunneridae</taxon>
        <taxon>Pentapetalae</taxon>
        <taxon>asterids</taxon>
        <taxon>lamiids</taxon>
        <taxon>Lamiales</taxon>
        <taxon>Gesneriaceae</taxon>
        <taxon>Didymocarpoideae</taxon>
        <taxon>Trichosporeae</taxon>
        <taxon>Loxocarpinae</taxon>
        <taxon>Dorcoceras</taxon>
    </lineage>
</organism>
<dbReference type="AlphaFoldDB" id="A0A2Z6ZXE8"/>
<accession>A0A2Z6ZXE8</accession>